<dbReference type="Proteomes" id="UP001164539">
    <property type="component" value="Chromosome 6"/>
</dbReference>
<sequence>MLLSLLVVLLLSCLVLYPKFSRRRSKLNLPPSPPRLPIIGNLHQIFGSDLPHHSFQALSNKYGPLMFLHLGCSPTLVVSSAKLAREVMKPHDIVFSNRPKTTAANVFLYGCKDVGFSPYGEYWRQARKTCVLGLLSIKKVQSFQYAREEEVADLVNKIRCSCLKGGSVNLTEKLLTASNNIISRCVLGRKAEDETGSSNFGELSRRLMVQFGSFAFGDMFPCLGWLDVVTGLIGRLKATARAFDDLFDQVIEERKTSGSDDKRDLLHVLLQFQKNGTLGIELSEDNLKAIIMDMFVGGTETTSTTVEWVMAELVKNPKLMKKAQEEVRNVVKSKSNVSMNDINQMDYLKCVVKETLRFHAPVPLLVPRESSTSLNLRGYDIPPKTTLYINAWAIQRDPQVWSRAEEFLPERFMEESVDVEGQEFQFLPFGVGRRGCPGMAFGLAAAEYLVANLLYWFDWKLPGGAVEENLDMSEVYGLTVRKRFPLVLMPTPYSSCSI</sequence>
<keyword evidence="2" id="KW-1185">Reference proteome</keyword>
<dbReference type="EMBL" id="CM051399">
    <property type="protein sequence ID" value="KAJ4717334.1"/>
    <property type="molecule type" value="Genomic_DNA"/>
</dbReference>
<protein>
    <submittedName>
        <fullName evidence="1">Cytochrome P450</fullName>
    </submittedName>
</protein>
<comment type="caution">
    <text evidence="1">The sequence shown here is derived from an EMBL/GenBank/DDBJ whole genome shotgun (WGS) entry which is preliminary data.</text>
</comment>
<gene>
    <name evidence="1" type="ORF">OWV82_012238</name>
</gene>
<name>A0ACC1Y2U2_MELAZ</name>
<evidence type="ECO:0000313" key="2">
    <source>
        <dbReference type="Proteomes" id="UP001164539"/>
    </source>
</evidence>
<reference evidence="1 2" key="1">
    <citation type="journal article" date="2023" name="Science">
        <title>Complex scaffold remodeling in plant triterpene biosynthesis.</title>
        <authorList>
            <person name="De La Pena R."/>
            <person name="Hodgson H."/>
            <person name="Liu J.C."/>
            <person name="Stephenson M.J."/>
            <person name="Martin A.C."/>
            <person name="Owen C."/>
            <person name="Harkess A."/>
            <person name="Leebens-Mack J."/>
            <person name="Jimenez L.E."/>
            <person name="Osbourn A."/>
            <person name="Sattely E.S."/>
        </authorList>
    </citation>
    <scope>NUCLEOTIDE SEQUENCE [LARGE SCALE GENOMIC DNA]</scope>
    <source>
        <strain evidence="2">cv. JPN11</strain>
        <tissue evidence="1">Leaf</tissue>
    </source>
</reference>
<proteinExistence type="predicted"/>
<accession>A0ACC1Y2U2</accession>
<evidence type="ECO:0000313" key="1">
    <source>
        <dbReference type="EMBL" id="KAJ4717334.1"/>
    </source>
</evidence>
<organism evidence="1 2">
    <name type="scientific">Melia azedarach</name>
    <name type="common">Chinaberry tree</name>
    <dbReference type="NCBI Taxonomy" id="155640"/>
    <lineage>
        <taxon>Eukaryota</taxon>
        <taxon>Viridiplantae</taxon>
        <taxon>Streptophyta</taxon>
        <taxon>Embryophyta</taxon>
        <taxon>Tracheophyta</taxon>
        <taxon>Spermatophyta</taxon>
        <taxon>Magnoliopsida</taxon>
        <taxon>eudicotyledons</taxon>
        <taxon>Gunneridae</taxon>
        <taxon>Pentapetalae</taxon>
        <taxon>rosids</taxon>
        <taxon>malvids</taxon>
        <taxon>Sapindales</taxon>
        <taxon>Meliaceae</taxon>
        <taxon>Melia</taxon>
    </lineage>
</organism>